<evidence type="ECO:0000313" key="4">
    <source>
        <dbReference type="Proteomes" id="UP001620460"/>
    </source>
</evidence>
<dbReference type="RefSeq" id="WP_404629826.1">
    <property type="nucleotide sequence ID" value="NZ_JADIKM010000001.1"/>
</dbReference>
<dbReference type="PROSITE" id="PS51648">
    <property type="entry name" value="YCGL"/>
    <property type="match status" value="1"/>
</dbReference>
<dbReference type="InterPro" id="IPR038068">
    <property type="entry name" value="YcgL-like_sf"/>
</dbReference>
<proteinExistence type="inferred from homology"/>
<dbReference type="Gene3D" id="3.10.510.20">
    <property type="entry name" value="YcgL domain"/>
    <property type="match status" value="1"/>
</dbReference>
<sequence length="97" mass="11294">MHCYIYASLRKADSYLWLAERDAFARLPRELTELLGTLRFAMELELDEQRKLPHEDAKQVLDNLRSRGWHLQLPPAERLAAANHLAYGHAPRDGQTR</sequence>
<dbReference type="InterPro" id="IPR027354">
    <property type="entry name" value="YcgL_dom"/>
</dbReference>
<gene>
    <name evidence="3" type="ORF">ISP17_01935</name>
</gene>
<dbReference type="Pfam" id="PF05166">
    <property type="entry name" value="YcgL"/>
    <property type="match status" value="1"/>
</dbReference>
<evidence type="ECO:0000256" key="1">
    <source>
        <dbReference type="HAMAP-Rule" id="MF_01866"/>
    </source>
</evidence>
<dbReference type="EMBL" id="JADIKM010000001">
    <property type="protein sequence ID" value="MFK2902708.1"/>
    <property type="molecule type" value="Genomic_DNA"/>
</dbReference>
<name>A0ABW8JPA3_9GAMM</name>
<organism evidence="3 4">
    <name type="scientific">Dyella ginsengisoli</name>
    <dbReference type="NCBI Taxonomy" id="363848"/>
    <lineage>
        <taxon>Bacteria</taxon>
        <taxon>Pseudomonadati</taxon>
        <taxon>Pseudomonadota</taxon>
        <taxon>Gammaproteobacteria</taxon>
        <taxon>Lysobacterales</taxon>
        <taxon>Rhodanobacteraceae</taxon>
        <taxon>Dyella</taxon>
    </lineage>
</organism>
<evidence type="ECO:0000259" key="2">
    <source>
        <dbReference type="PROSITE" id="PS51648"/>
    </source>
</evidence>
<dbReference type="PANTHER" id="PTHR38109:SF1">
    <property type="entry name" value="PROTEIN YCGL"/>
    <property type="match status" value="1"/>
</dbReference>
<evidence type="ECO:0000313" key="3">
    <source>
        <dbReference type="EMBL" id="MFK2902708.1"/>
    </source>
</evidence>
<feature type="domain" description="YcgL" evidence="2">
    <location>
        <begin position="1"/>
        <end position="85"/>
    </location>
</feature>
<keyword evidence="4" id="KW-1185">Reference proteome</keyword>
<comment type="caution">
    <text evidence="3">The sequence shown here is derived from an EMBL/GenBank/DDBJ whole genome shotgun (WGS) entry which is preliminary data.</text>
</comment>
<reference evidence="3 4" key="1">
    <citation type="submission" date="2020-10" db="EMBL/GenBank/DDBJ databases">
        <title>Phylogeny of dyella-like bacteria.</title>
        <authorList>
            <person name="Fu J."/>
        </authorList>
    </citation>
    <scope>NUCLEOTIDE SEQUENCE [LARGE SCALE GENOMIC DNA]</scope>
    <source>
        <strain evidence="3 4">Gsoil3046</strain>
    </source>
</reference>
<protein>
    <recommendedName>
        <fullName evidence="1">YcgL domain-containing protein ISP17_01935</fullName>
    </recommendedName>
</protein>
<accession>A0ABW8JPA3</accession>
<dbReference type="Proteomes" id="UP001620460">
    <property type="component" value="Unassembled WGS sequence"/>
</dbReference>
<dbReference type="SUPFAM" id="SSF160191">
    <property type="entry name" value="YcgL-like"/>
    <property type="match status" value="1"/>
</dbReference>
<dbReference type="HAMAP" id="MF_01866">
    <property type="entry name" value="UPF0745"/>
    <property type="match status" value="1"/>
</dbReference>
<dbReference type="PANTHER" id="PTHR38109">
    <property type="entry name" value="PROTEIN YCGL"/>
    <property type="match status" value="1"/>
</dbReference>